<evidence type="ECO:0000313" key="3">
    <source>
        <dbReference type="Proteomes" id="UP001296873"/>
    </source>
</evidence>
<keyword evidence="3" id="KW-1185">Reference proteome</keyword>
<organism evidence="2 3">
    <name type="scientific">Rhodovibrio sodomensis</name>
    <dbReference type="NCBI Taxonomy" id="1088"/>
    <lineage>
        <taxon>Bacteria</taxon>
        <taxon>Pseudomonadati</taxon>
        <taxon>Pseudomonadota</taxon>
        <taxon>Alphaproteobacteria</taxon>
        <taxon>Rhodospirillales</taxon>
        <taxon>Rhodovibrionaceae</taxon>
        <taxon>Rhodovibrio</taxon>
    </lineage>
</organism>
<evidence type="ECO:0000313" key="2">
    <source>
        <dbReference type="EMBL" id="MBK1669523.1"/>
    </source>
</evidence>
<comment type="caution">
    <text evidence="2">The sequence shown here is derived from an EMBL/GenBank/DDBJ whole genome shotgun (WGS) entry which is preliminary data.</text>
</comment>
<protein>
    <submittedName>
        <fullName evidence="2">Uncharacterized protein</fullName>
    </submittedName>
</protein>
<feature type="region of interest" description="Disordered" evidence="1">
    <location>
        <begin position="64"/>
        <end position="83"/>
    </location>
</feature>
<reference evidence="2 3" key="1">
    <citation type="journal article" date="2020" name="Microorganisms">
        <title>Osmotic Adaptation and Compatible Solute Biosynthesis of Phototrophic Bacteria as Revealed from Genome Analyses.</title>
        <authorList>
            <person name="Imhoff J.F."/>
            <person name="Rahn T."/>
            <person name="Kunzel S."/>
            <person name="Keller A."/>
            <person name="Neulinger S.C."/>
        </authorList>
    </citation>
    <scope>NUCLEOTIDE SEQUENCE [LARGE SCALE GENOMIC DNA]</scope>
    <source>
        <strain evidence="2 3">DSM 9895</strain>
    </source>
</reference>
<dbReference type="EMBL" id="NRRL01000051">
    <property type="protein sequence ID" value="MBK1669523.1"/>
    <property type="molecule type" value="Genomic_DNA"/>
</dbReference>
<dbReference type="Proteomes" id="UP001296873">
    <property type="component" value="Unassembled WGS sequence"/>
</dbReference>
<name>A0ABS1DGX5_9PROT</name>
<evidence type="ECO:0000256" key="1">
    <source>
        <dbReference type="SAM" id="MobiDB-lite"/>
    </source>
</evidence>
<gene>
    <name evidence="2" type="ORF">CKO28_15900</name>
</gene>
<proteinExistence type="predicted"/>
<feature type="compositionally biased region" description="Basic and acidic residues" evidence="1">
    <location>
        <begin position="9"/>
        <end position="19"/>
    </location>
</feature>
<accession>A0ABS1DGX5</accession>
<sequence>MSAPTETYARLRDTERPWMDRPGLAQTHLDRLHDNPQDRMRDPGQLEMIAQGYPDRGRFLTDVDLDPLESAGPAPRARTTTGW</sequence>
<feature type="region of interest" description="Disordered" evidence="1">
    <location>
        <begin position="1"/>
        <end position="22"/>
    </location>
</feature>